<feature type="region of interest" description="Disordered" evidence="1">
    <location>
        <begin position="1"/>
        <end position="125"/>
    </location>
</feature>
<dbReference type="PRINTS" id="PR00419">
    <property type="entry name" value="ADXRDTASE"/>
</dbReference>
<dbReference type="SUPFAM" id="SSF51905">
    <property type="entry name" value="FAD/NAD(P)-binding domain"/>
    <property type="match status" value="1"/>
</dbReference>
<name>A0A830H754_9CHLO</name>
<proteinExistence type="predicted"/>
<dbReference type="OrthoDB" id="7777654at2759"/>
<sequence length="722" mass="76232">MMNTGPVQDGAKKKKEIKSNPSAQPEPETLTRTVLQWDSRTKKKRDFQIFPQSTSTTNLPFPLRDTMLGTRATSTSASASAMSRVNSVSASPRGMSRPNRRISASSSSASSVTTLPASPNTKQQQIPSSAEVVIVGAGFGGLAAAAVLAHEGIQVEVFEAHDTVGGAAHSFQRRTPDGNSYTFDSGPSYFMGLSESGDARSTNALAQLLRLLDEPVPQYTYLSCDYHLPEGVLRARAGGGGVPYDNAVREMGGESAYQQLKALRRAMEPLARVAEVTPFAALRSDAAAALTIGRSVPRMSAAIARALAADPSQAAALPELAEGFDATMRRAGVTDPFLTRLMNLECFVISGCLADQTAAAAMAYLFAERSREDAVYDYPQGGAMALCEALKNAAERRGAKIHLKSPVARIKHVDGVASGVELTDGREVEAKRAVITGVSAWDTLKLLGGQLDNSSSGDSNLSTEVDALAAAAGAVPPLDSFLHLHAVIPADALPPANHELAEACLDSPHRAFDAPGAGPNGTDALNIHYLHVRDWSDGVVDSPLNVVNVSVPTALDPSASTDRNMHVLHAYGAANESFSLYESELPADGSAKYASSSSYQELKAQRKAYLYDSLRAIFGPDIEQRVAHEWVGTPLTQRRFVNRFRGAYAAGRDVTRVNMFDASKAPGADTSLQNLFACGDCVSPGVGVPAAVASGIAAANRVSGVGKHLSLLNELSEMGYSV</sequence>
<feature type="compositionally biased region" description="Polar residues" evidence="1">
    <location>
        <begin position="112"/>
        <end position="125"/>
    </location>
</feature>
<dbReference type="AlphaFoldDB" id="A0A830H754"/>
<organism evidence="3 4">
    <name type="scientific">Pycnococcus provasolii</name>
    <dbReference type="NCBI Taxonomy" id="41880"/>
    <lineage>
        <taxon>Eukaryota</taxon>
        <taxon>Viridiplantae</taxon>
        <taxon>Chlorophyta</taxon>
        <taxon>Pseudoscourfieldiophyceae</taxon>
        <taxon>Pseudoscourfieldiales</taxon>
        <taxon>Pycnococcaceae</taxon>
        <taxon>Pycnococcus</taxon>
    </lineage>
</organism>
<dbReference type="Gene3D" id="3.50.50.60">
    <property type="entry name" value="FAD/NAD(P)-binding domain"/>
    <property type="match status" value="2"/>
</dbReference>
<comment type="caution">
    <text evidence="3">The sequence shown here is derived from an EMBL/GenBank/DDBJ whole genome shotgun (WGS) entry which is preliminary data.</text>
</comment>
<accession>A0A830H754</accession>
<evidence type="ECO:0000313" key="3">
    <source>
        <dbReference type="EMBL" id="GHP02402.1"/>
    </source>
</evidence>
<dbReference type="Pfam" id="PF01593">
    <property type="entry name" value="Amino_oxidase"/>
    <property type="match status" value="2"/>
</dbReference>
<feature type="domain" description="Amine oxidase" evidence="2">
    <location>
        <begin position="140"/>
        <end position="436"/>
    </location>
</feature>
<dbReference type="EMBL" id="BNJQ01000003">
    <property type="protein sequence ID" value="GHP02402.1"/>
    <property type="molecule type" value="Genomic_DNA"/>
</dbReference>
<feature type="domain" description="Amine oxidase" evidence="2">
    <location>
        <begin position="599"/>
        <end position="702"/>
    </location>
</feature>
<protein>
    <recommendedName>
        <fullName evidence="2">Amine oxidase domain-containing protein</fullName>
    </recommendedName>
</protein>
<dbReference type="GO" id="GO:0016491">
    <property type="term" value="F:oxidoreductase activity"/>
    <property type="evidence" value="ECO:0007669"/>
    <property type="project" value="InterPro"/>
</dbReference>
<evidence type="ECO:0000313" key="4">
    <source>
        <dbReference type="Proteomes" id="UP000660262"/>
    </source>
</evidence>
<dbReference type="InterPro" id="IPR036188">
    <property type="entry name" value="FAD/NAD-bd_sf"/>
</dbReference>
<dbReference type="PANTHER" id="PTHR46313:SF3">
    <property type="entry name" value="PROLYCOPENE ISOMERASE, CHLOROPLASTIC"/>
    <property type="match status" value="1"/>
</dbReference>
<reference evidence="3" key="1">
    <citation type="submission" date="2020-10" db="EMBL/GenBank/DDBJ databases">
        <title>Unveiling of a novel bifunctional photoreceptor, Dualchrome1, isolated from a cosmopolitan green alga.</title>
        <authorList>
            <person name="Suzuki S."/>
            <person name="Kawachi M."/>
        </authorList>
    </citation>
    <scope>NUCLEOTIDE SEQUENCE</scope>
    <source>
        <strain evidence="3">NIES 2893</strain>
    </source>
</reference>
<dbReference type="PANTHER" id="PTHR46313">
    <property type="match status" value="1"/>
</dbReference>
<gene>
    <name evidence="3" type="ORF">PPROV_000115900</name>
</gene>
<dbReference type="Proteomes" id="UP000660262">
    <property type="component" value="Unassembled WGS sequence"/>
</dbReference>
<feature type="compositionally biased region" description="Low complexity" evidence="1">
    <location>
        <begin position="72"/>
        <end position="81"/>
    </location>
</feature>
<evidence type="ECO:0000256" key="1">
    <source>
        <dbReference type="SAM" id="MobiDB-lite"/>
    </source>
</evidence>
<keyword evidence="4" id="KW-1185">Reference proteome</keyword>
<dbReference type="GO" id="GO:0016116">
    <property type="term" value="P:carotenoid metabolic process"/>
    <property type="evidence" value="ECO:0007669"/>
    <property type="project" value="InterPro"/>
</dbReference>
<evidence type="ECO:0000259" key="2">
    <source>
        <dbReference type="Pfam" id="PF01593"/>
    </source>
</evidence>
<feature type="compositionally biased region" description="Polar residues" evidence="1">
    <location>
        <begin position="50"/>
        <end position="59"/>
    </location>
</feature>
<dbReference type="InterPro" id="IPR002937">
    <property type="entry name" value="Amino_oxidase"/>
</dbReference>
<dbReference type="InterPro" id="IPR045892">
    <property type="entry name" value="CrtISO-like"/>
</dbReference>